<dbReference type="KEGG" id="cyn:Cyan7425_5157"/>
<evidence type="ECO:0000256" key="3">
    <source>
        <dbReference type="ARBA" id="ARBA00022896"/>
    </source>
</evidence>
<dbReference type="Pfam" id="PF13640">
    <property type="entry name" value="2OG-FeII_Oxy_3"/>
    <property type="match status" value="1"/>
</dbReference>
<feature type="domain" description="Fe2OG dioxygenase" evidence="7">
    <location>
        <begin position="192"/>
        <end position="308"/>
    </location>
</feature>
<dbReference type="InterPro" id="IPR044862">
    <property type="entry name" value="Pro_4_hyd_alph_FE2OG_OXY"/>
</dbReference>
<dbReference type="SMART" id="SM00702">
    <property type="entry name" value="P4Hc"/>
    <property type="match status" value="1"/>
</dbReference>
<comment type="cofactor">
    <cofactor evidence="1">
        <name>L-ascorbate</name>
        <dbReference type="ChEBI" id="CHEBI:38290"/>
    </cofactor>
</comment>
<evidence type="ECO:0000313" key="8">
    <source>
        <dbReference type="EMBL" id="ACL47450.1"/>
    </source>
</evidence>
<dbReference type="GO" id="GO:0051213">
    <property type="term" value="F:dioxygenase activity"/>
    <property type="evidence" value="ECO:0007669"/>
    <property type="project" value="UniProtKB-KW"/>
</dbReference>
<protein>
    <submittedName>
        <fullName evidence="8">Prolyl 4-hydroxylase alpha subunit</fullName>
    </submittedName>
</protein>
<evidence type="ECO:0000256" key="6">
    <source>
        <dbReference type="ARBA" id="ARBA00023004"/>
    </source>
</evidence>
<organism evidence="8">
    <name type="scientific">Cyanothece sp. (strain PCC 7425 / ATCC 29141)</name>
    <dbReference type="NCBI Taxonomy" id="395961"/>
    <lineage>
        <taxon>Bacteria</taxon>
        <taxon>Bacillati</taxon>
        <taxon>Cyanobacteriota</taxon>
        <taxon>Cyanophyceae</taxon>
        <taxon>Gomontiellales</taxon>
        <taxon>Cyanothecaceae</taxon>
        <taxon>Cyanothece</taxon>
    </lineage>
</organism>
<dbReference type="InterPro" id="IPR006620">
    <property type="entry name" value="Pro_4_hyd_alph"/>
</dbReference>
<evidence type="ECO:0000256" key="1">
    <source>
        <dbReference type="ARBA" id="ARBA00001961"/>
    </source>
</evidence>
<dbReference type="GO" id="GO:0016705">
    <property type="term" value="F:oxidoreductase activity, acting on paired donors, with incorporation or reduction of molecular oxygen"/>
    <property type="evidence" value="ECO:0007669"/>
    <property type="project" value="InterPro"/>
</dbReference>
<evidence type="ECO:0000259" key="7">
    <source>
        <dbReference type="PROSITE" id="PS51471"/>
    </source>
</evidence>
<gene>
    <name evidence="8" type="ordered locus">Cyan7425_5157</name>
</gene>
<keyword evidence="5" id="KW-0560">Oxidoreductase</keyword>
<reference evidence="8" key="1">
    <citation type="submission" date="2009-01" db="EMBL/GenBank/DDBJ databases">
        <title>Complete sequence of chromosome Cyanothece sp. PCC 7425.</title>
        <authorList>
            <consortium name="US DOE Joint Genome Institute"/>
            <person name="Lucas S."/>
            <person name="Copeland A."/>
            <person name="Lapidus A."/>
            <person name="Glavina del Rio T."/>
            <person name="Dalin E."/>
            <person name="Tice H."/>
            <person name="Bruce D."/>
            <person name="Goodwin L."/>
            <person name="Pitluck S."/>
            <person name="Sims D."/>
            <person name="Meineke L."/>
            <person name="Brettin T."/>
            <person name="Detter J.C."/>
            <person name="Han C."/>
            <person name="Larimer F."/>
            <person name="Land M."/>
            <person name="Hauser L."/>
            <person name="Kyrpides N."/>
            <person name="Ovchinnikova G."/>
            <person name="Liberton M."/>
            <person name="Stoeckel J."/>
            <person name="Banerjee A."/>
            <person name="Singh A."/>
            <person name="Page L."/>
            <person name="Sato H."/>
            <person name="Zhao L."/>
            <person name="Sherman L."/>
            <person name="Pakrasi H."/>
            <person name="Richardson P."/>
        </authorList>
    </citation>
    <scope>NUCLEOTIDE SEQUENCE</scope>
    <source>
        <strain evidence="8">PCC 7425</strain>
    </source>
</reference>
<keyword evidence="3" id="KW-0847">Vitamin C</keyword>
<dbReference type="Gene3D" id="2.60.120.620">
    <property type="entry name" value="q2cbj1_9rhob like domain"/>
    <property type="match status" value="1"/>
</dbReference>
<name>B8HQ53_CYAP4</name>
<sequence length="309" mass="35062">MNHSPSLSVNPTSVGEVKATLLLMGGHSYTLYLQSDSALLQQLLSTMLDRLQVERSESKLFQIPLEGERSLLTFTSEALIGIVTEPPMYLQFAPANLPAPPASEPVADSVESSAILLSNYVRLEQFLTPEELSYLIEYVVQQKDNFAPTHTSTGDLDYRKSLILYNFPEFSQLVVNRIRTVMPEVLTKLKMPPFSVGEIESQLTAHGDGNYYKIHNDNGSPETATRELTYVYYFYQQPKCFSGGELRLFDSKIENGFYVAADSSHIVEPDNNSIIFFPSRYLHEVLPVQCPSREFQYYRFTINGWIRRA</sequence>
<evidence type="ECO:0000256" key="5">
    <source>
        <dbReference type="ARBA" id="ARBA00023002"/>
    </source>
</evidence>
<proteinExistence type="predicted"/>
<dbReference type="GO" id="GO:0005506">
    <property type="term" value="F:iron ion binding"/>
    <property type="evidence" value="ECO:0007669"/>
    <property type="project" value="InterPro"/>
</dbReference>
<dbReference type="PANTHER" id="PTHR12907:SF26">
    <property type="entry name" value="HIF PROLYL HYDROXYLASE, ISOFORM C"/>
    <property type="match status" value="1"/>
</dbReference>
<dbReference type="PANTHER" id="PTHR12907">
    <property type="entry name" value="EGL NINE HOMOLOG-RELATED"/>
    <property type="match status" value="1"/>
</dbReference>
<evidence type="ECO:0000256" key="2">
    <source>
        <dbReference type="ARBA" id="ARBA00022723"/>
    </source>
</evidence>
<keyword evidence="6" id="KW-0408">Iron</keyword>
<dbReference type="STRING" id="395961.Cyan7425_5157"/>
<evidence type="ECO:0000256" key="4">
    <source>
        <dbReference type="ARBA" id="ARBA00022964"/>
    </source>
</evidence>
<dbReference type="EMBL" id="CP001344">
    <property type="protein sequence ID" value="ACL47450.1"/>
    <property type="molecule type" value="Genomic_DNA"/>
</dbReference>
<dbReference type="AlphaFoldDB" id="B8HQ53"/>
<dbReference type="InterPro" id="IPR051559">
    <property type="entry name" value="HIF_prolyl_hydroxylases"/>
</dbReference>
<dbReference type="eggNOG" id="COG3751">
    <property type="taxonomic scope" value="Bacteria"/>
</dbReference>
<dbReference type="GO" id="GO:0031418">
    <property type="term" value="F:L-ascorbic acid binding"/>
    <property type="evidence" value="ECO:0007669"/>
    <property type="project" value="UniProtKB-KW"/>
</dbReference>
<keyword evidence="2" id="KW-0479">Metal-binding</keyword>
<keyword evidence="4" id="KW-0223">Dioxygenase</keyword>
<dbReference type="PROSITE" id="PS51471">
    <property type="entry name" value="FE2OG_OXY"/>
    <property type="match status" value="1"/>
</dbReference>
<dbReference type="HOGENOM" id="CLU_077684_0_0_3"/>
<accession>B8HQ53</accession>
<dbReference type="InterPro" id="IPR005123">
    <property type="entry name" value="Oxoglu/Fe-dep_dioxygenase_dom"/>
</dbReference>